<proteinExistence type="predicted"/>
<organism evidence="1 2">
    <name type="scientific">Lasiodiplodia mahajangana</name>
    <dbReference type="NCBI Taxonomy" id="1108764"/>
    <lineage>
        <taxon>Eukaryota</taxon>
        <taxon>Fungi</taxon>
        <taxon>Dikarya</taxon>
        <taxon>Ascomycota</taxon>
        <taxon>Pezizomycotina</taxon>
        <taxon>Dothideomycetes</taxon>
        <taxon>Dothideomycetes incertae sedis</taxon>
        <taxon>Botryosphaeriales</taxon>
        <taxon>Botryosphaeriaceae</taxon>
        <taxon>Lasiodiplodia</taxon>
    </lineage>
</organism>
<comment type="caution">
    <text evidence="1">The sequence shown here is derived from an EMBL/GenBank/DDBJ whole genome shotgun (WGS) entry which is preliminary data.</text>
</comment>
<keyword evidence="2" id="KW-1185">Reference proteome</keyword>
<name>A0ACC2JUE0_9PEZI</name>
<evidence type="ECO:0000313" key="1">
    <source>
        <dbReference type="EMBL" id="KAJ8130873.1"/>
    </source>
</evidence>
<accession>A0ACC2JUE0</accession>
<dbReference type="Proteomes" id="UP001153332">
    <property type="component" value="Unassembled WGS sequence"/>
</dbReference>
<reference evidence="1" key="1">
    <citation type="submission" date="2022-12" db="EMBL/GenBank/DDBJ databases">
        <title>Genome Sequence of Lasiodiplodia mahajangana.</title>
        <authorList>
            <person name="Buettner E."/>
        </authorList>
    </citation>
    <scope>NUCLEOTIDE SEQUENCE</scope>
    <source>
        <strain evidence="1">VT137</strain>
    </source>
</reference>
<gene>
    <name evidence="1" type="ORF">O1611_g2755</name>
</gene>
<dbReference type="EMBL" id="JAPUUL010000405">
    <property type="protein sequence ID" value="KAJ8130873.1"/>
    <property type="molecule type" value="Genomic_DNA"/>
</dbReference>
<protein>
    <submittedName>
        <fullName evidence="1">Uncharacterized protein</fullName>
    </submittedName>
</protein>
<evidence type="ECO:0000313" key="2">
    <source>
        <dbReference type="Proteomes" id="UP001153332"/>
    </source>
</evidence>
<sequence>MSSIQANASQPSLSSSTPLDDEDLLSMTRADGTGNIAVPSPTGTGSPGNSADLLLDAVEDARQIIRLVQCQICNNILQYPTTLPCGHSICRTCLPETRPRANISWLSMESRLQGFDCPFPDCGREHAAADCTLDVTLNKVLAVIKTAVASYQSGAGLLSCSTHITVRDQWKVAGLPSLEERHTESRVLKGGRLLATYTLVELGKLEYSGEVSYSAVGAEDEINKLDTEIFLGLKELVKTEMDCQVCYALFLDPLTTTCGHTYCRTCIHRILDHSDLCPICRRPLSIRARADPRAAPSNRRLVSILNGFWADLVALRSQAYRLEQQMNHGGFDVPIFVCTLSFPSMPLFLHVFEPRYRLMIQRAMEGDRTFGMVLARRAEPNFVELGVLLRIVNIEFFPDGRSLLEAVGISRFRITQHGVLDGYVVANIEKVDDISLADEEALEASELGRESDTTRPEERDFASVESSATQSSPMTVLPDDIDSVSTRDLVKFGVDFVTRMQAKSVRWLATRILAIYGECPESPATFPWWFACVFPVSDTEKYKLLGTSSVRERLKICCRWIAEWEASRVSMSQALSLIEFFHHYEQTLFPSPVYWRRDANLHGVTSGQ</sequence>